<organism evidence="2 3">
    <name type="scientific">Candidozyma auris</name>
    <name type="common">Yeast</name>
    <name type="synonym">Candida auris</name>
    <dbReference type="NCBI Taxonomy" id="498019"/>
    <lineage>
        <taxon>Eukaryota</taxon>
        <taxon>Fungi</taxon>
        <taxon>Dikarya</taxon>
        <taxon>Ascomycota</taxon>
        <taxon>Saccharomycotina</taxon>
        <taxon>Pichiomycetes</taxon>
        <taxon>Metschnikowiaceae</taxon>
        <taxon>Candidozyma</taxon>
    </lineage>
</organism>
<accession>A0A0L0P5R9</accession>
<evidence type="ECO:0000313" key="2">
    <source>
        <dbReference type="EMBL" id="KNE01728.1"/>
    </source>
</evidence>
<feature type="region of interest" description="Disordered" evidence="1">
    <location>
        <begin position="42"/>
        <end position="64"/>
    </location>
</feature>
<feature type="compositionally biased region" description="Basic and acidic residues" evidence="1">
    <location>
        <begin position="1"/>
        <end position="15"/>
    </location>
</feature>
<proteinExistence type="predicted"/>
<gene>
    <name evidence="2" type="ORF">QG37_01064</name>
</gene>
<dbReference type="EMBL" id="LGST01000008">
    <property type="protein sequence ID" value="KNE01728.1"/>
    <property type="molecule type" value="Genomic_DNA"/>
</dbReference>
<feature type="region of interest" description="Disordered" evidence="1">
    <location>
        <begin position="1"/>
        <end position="24"/>
    </location>
</feature>
<evidence type="ECO:0000256" key="1">
    <source>
        <dbReference type="SAM" id="MobiDB-lite"/>
    </source>
</evidence>
<evidence type="ECO:0000313" key="3">
    <source>
        <dbReference type="Proteomes" id="UP000037122"/>
    </source>
</evidence>
<comment type="caution">
    <text evidence="2">The sequence shown here is derived from an EMBL/GenBank/DDBJ whole genome shotgun (WGS) entry which is preliminary data.</text>
</comment>
<dbReference type="AlphaFoldDB" id="A0A0L0P5R9"/>
<sequence length="64" mass="7421">MFKEHNKMVVETEHKGNKRQSCFSIPTSKIIPKVQTIGNTKLEYPDSQKTKDSKILERQISSRT</sequence>
<name>A0A0L0P5R9_CANAR</name>
<protein>
    <submittedName>
        <fullName evidence="2">Uncharacterized protein</fullName>
    </submittedName>
</protein>
<dbReference type="Proteomes" id="UP000037122">
    <property type="component" value="Unassembled WGS sequence"/>
</dbReference>
<reference evidence="3" key="1">
    <citation type="journal article" date="2015" name="BMC Genomics">
        <title>Draft genome of a commonly misdiagnosed multidrug resistant pathogen Candida auris.</title>
        <authorList>
            <person name="Chatterjee S."/>
            <person name="Alampalli S.V."/>
            <person name="Nageshan R.K."/>
            <person name="Chettiar S.T."/>
            <person name="Joshi S."/>
            <person name="Tatu U.S."/>
        </authorList>
    </citation>
    <scope>NUCLEOTIDE SEQUENCE [LARGE SCALE GENOMIC DNA]</scope>
    <source>
        <strain evidence="3">6684</strain>
    </source>
</reference>
<dbReference type="VEuPathDB" id="FungiDB:QG37_01064"/>
<feature type="compositionally biased region" description="Basic and acidic residues" evidence="1">
    <location>
        <begin position="43"/>
        <end position="57"/>
    </location>
</feature>